<evidence type="ECO:0000313" key="4">
    <source>
        <dbReference type="EMBL" id="MCL7025032.1"/>
    </source>
</evidence>
<dbReference type="AlphaFoldDB" id="A0AA41RUG5"/>
<dbReference type="SMART" id="SM00239">
    <property type="entry name" value="C2"/>
    <property type="match status" value="1"/>
</dbReference>
<feature type="domain" description="C2" evidence="3">
    <location>
        <begin position="1"/>
        <end position="111"/>
    </location>
</feature>
<dbReference type="PROSITE" id="PS50004">
    <property type="entry name" value="C2"/>
    <property type="match status" value="1"/>
</dbReference>
<dbReference type="Pfam" id="PF00168">
    <property type="entry name" value="C2"/>
    <property type="match status" value="1"/>
</dbReference>
<dbReference type="InterPro" id="IPR035892">
    <property type="entry name" value="C2_domain_sf"/>
</dbReference>
<organism evidence="4 5">
    <name type="scientific">Papaver nudicaule</name>
    <name type="common">Iceland poppy</name>
    <dbReference type="NCBI Taxonomy" id="74823"/>
    <lineage>
        <taxon>Eukaryota</taxon>
        <taxon>Viridiplantae</taxon>
        <taxon>Streptophyta</taxon>
        <taxon>Embryophyta</taxon>
        <taxon>Tracheophyta</taxon>
        <taxon>Spermatophyta</taxon>
        <taxon>Magnoliopsida</taxon>
        <taxon>Ranunculales</taxon>
        <taxon>Papaveraceae</taxon>
        <taxon>Papaveroideae</taxon>
        <taxon>Papaver</taxon>
    </lineage>
</organism>
<accession>A0AA41RUG5</accession>
<dbReference type="PANTHER" id="PTHR46502:SF15">
    <property type="entry name" value="16 KDA PHLOEM PROTEIN 1"/>
    <property type="match status" value="1"/>
</dbReference>
<dbReference type="EMBL" id="JAJJMA010040871">
    <property type="protein sequence ID" value="MCL7025032.1"/>
    <property type="molecule type" value="Genomic_DNA"/>
</dbReference>
<dbReference type="SUPFAM" id="SSF49562">
    <property type="entry name" value="C2 domain (Calcium/lipid-binding domain, CaLB)"/>
    <property type="match status" value="1"/>
</dbReference>
<protein>
    <recommendedName>
        <fullName evidence="3">C2 domain-containing protein</fullName>
    </recommendedName>
</protein>
<name>A0AA41RUG5_PAPNU</name>
<dbReference type="Gene3D" id="2.60.40.150">
    <property type="entry name" value="C2 domain"/>
    <property type="match status" value="1"/>
</dbReference>
<dbReference type="InterPro" id="IPR000008">
    <property type="entry name" value="C2_dom"/>
</dbReference>
<evidence type="ECO:0000259" key="3">
    <source>
        <dbReference type="PROSITE" id="PS50004"/>
    </source>
</evidence>
<evidence type="ECO:0000313" key="5">
    <source>
        <dbReference type="Proteomes" id="UP001177140"/>
    </source>
</evidence>
<evidence type="ECO:0000256" key="2">
    <source>
        <dbReference type="ARBA" id="ARBA00022837"/>
    </source>
</evidence>
<dbReference type="Proteomes" id="UP001177140">
    <property type="component" value="Unassembled WGS sequence"/>
</dbReference>
<dbReference type="GO" id="GO:0046872">
    <property type="term" value="F:metal ion binding"/>
    <property type="evidence" value="ECO:0007669"/>
    <property type="project" value="UniProtKB-KW"/>
</dbReference>
<proteinExistence type="predicted"/>
<keyword evidence="2" id="KW-0106">Calcium</keyword>
<dbReference type="PANTHER" id="PTHR46502">
    <property type="entry name" value="C2 DOMAIN-CONTAINING"/>
    <property type="match status" value="1"/>
</dbReference>
<gene>
    <name evidence="4" type="ORF">MKW94_023218</name>
</gene>
<keyword evidence="5" id="KW-1185">Reference proteome</keyword>
<sequence length="159" mass="18280">MTRGTLEVLLVDASKLKDTDFIGKMDPYVVIQFGNQKRKSTVARGDGKAALWNEKFTFDVEYPDNIKDEHQQYKLNITIMDKDRFSRDDFVGESTIYVTDVLSLGVKNGTSDIRTSKYRVVLQNKTYSGEIRMGVSFTRKKGDDEAKYLGGWKHTRNNY</sequence>
<keyword evidence="1" id="KW-0479">Metal-binding</keyword>
<comment type="caution">
    <text evidence="4">The sequence shown here is derived from an EMBL/GenBank/DDBJ whole genome shotgun (WGS) entry which is preliminary data.</text>
</comment>
<reference evidence="4" key="1">
    <citation type="submission" date="2022-03" db="EMBL/GenBank/DDBJ databases">
        <title>A functionally conserved STORR gene fusion in Papaver species that diverged 16.8 million years ago.</title>
        <authorList>
            <person name="Catania T."/>
        </authorList>
    </citation>
    <scope>NUCLEOTIDE SEQUENCE</scope>
    <source>
        <strain evidence="4">S-191538</strain>
    </source>
</reference>
<evidence type="ECO:0000256" key="1">
    <source>
        <dbReference type="ARBA" id="ARBA00022723"/>
    </source>
</evidence>